<keyword evidence="3" id="KW-1185">Reference proteome</keyword>
<dbReference type="EMBL" id="BTGU01003235">
    <property type="protein sequence ID" value="GMN28859.1"/>
    <property type="molecule type" value="Genomic_DNA"/>
</dbReference>
<dbReference type="AlphaFoldDB" id="A0AA87Z2V0"/>
<evidence type="ECO:0000313" key="3">
    <source>
        <dbReference type="Proteomes" id="UP001187192"/>
    </source>
</evidence>
<proteinExistence type="predicted"/>
<reference evidence="2" key="1">
    <citation type="submission" date="2023-07" db="EMBL/GenBank/DDBJ databases">
        <title>draft genome sequence of fig (Ficus carica).</title>
        <authorList>
            <person name="Takahashi T."/>
            <person name="Nishimura K."/>
        </authorList>
    </citation>
    <scope>NUCLEOTIDE SEQUENCE</scope>
</reference>
<protein>
    <submittedName>
        <fullName evidence="2">Uncharacterized protein</fullName>
    </submittedName>
</protein>
<dbReference type="PANTHER" id="PTHR34660:SF7">
    <property type="entry name" value="DNA LIGASE-LIKE PROTEIN"/>
    <property type="match status" value="1"/>
</dbReference>
<feature type="compositionally biased region" description="Polar residues" evidence="1">
    <location>
        <begin position="110"/>
        <end position="126"/>
    </location>
</feature>
<feature type="compositionally biased region" description="Basic and acidic residues" evidence="1">
    <location>
        <begin position="64"/>
        <end position="84"/>
    </location>
</feature>
<name>A0AA87Z2V0_FICCA</name>
<sequence length="314" mass="36110">MSRCFPFQPAANANKGAYWEALLEFNKLQKEKEEAKIEKRKEKKLKNKSRKEDGIKEKKTHTRVTTDCKVKKLEDGKSKADSKAKYFPARVDDESDQLEKSDLTKELEQPSCSGSISHSPECCSQISKKRERQDSLVNGSKSERATFRIRLPLGKHREPDSSLSEHDKNYRSTESATCAQERMVSGHSNSQTIVELAQPKPTLCLMLPLSAQEKTETRRAKETSLYVNEIQRAELAYKTLIENWIPGHPMHQLWQNDFDDQDWPFGSRKQQDKQESKRHKTSIEISRSRSSSLWQQAEYLSEVGICALPYAVPF</sequence>
<feature type="region of interest" description="Disordered" evidence="1">
    <location>
        <begin position="32"/>
        <end position="143"/>
    </location>
</feature>
<feature type="compositionally biased region" description="Basic and acidic residues" evidence="1">
    <location>
        <begin position="97"/>
        <end position="108"/>
    </location>
</feature>
<organism evidence="2 3">
    <name type="scientific">Ficus carica</name>
    <name type="common">Common fig</name>
    <dbReference type="NCBI Taxonomy" id="3494"/>
    <lineage>
        <taxon>Eukaryota</taxon>
        <taxon>Viridiplantae</taxon>
        <taxon>Streptophyta</taxon>
        <taxon>Embryophyta</taxon>
        <taxon>Tracheophyta</taxon>
        <taxon>Spermatophyta</taxon>
        <taxon>Magnoliopsida</taxon>
        <taxon>eudicotyledons</taxon>
        <taxon>Gunneridae</taxon>
        <taxon>Pentapetalae</taxon>
        <taxon>rosids</taxon>
        <taxon>fabids</taxon>
        <taxon>Rosales</taxon>
        <taxon>Moraceae</taxon>
        <taxon>Ficeae</taxon>
        <taxon>Ficus</taxon>
    </lineage>
</organism>
<comment type="caution">
    <text evidence="2">The sequence shown here is derived from an EMBL/GenBank/DDBJ whole genome shotgun (WGS) entry which is preliminary data.</text>
</comment>
<gene>
    <name evidence="2" type="ORF">TIFTF001_044283</name>
</gene>
<accession>A0AA87Z2V0</accession>
<dbReference type="Proteomes" id="UP001187192">
    <property type="component" value="Unassembled WGS sequence"/>
</dbReference>
<dbReference type="PANTHER" id="PTHR34660">
    <property type="entry name" value="MYB-LIKE PROTEIN X"/>
    <property type="match status" value="1"/>
</dbReference>
<evidence type="ECO:0000256" key="1">
    <source>
        <dbReference type="SAM" id="MobiDB-lite"/>
    </source>
</evidence>
<evidence type="ECO:0000313" key="2">
    <source>
        <dbReference type="EMBL" id="GMN28859.1"/>
    </source>
</evidence>